<feature type="binding site" evidence="3">
    <location>
        <position position="237"/>
    </location>
    <ligand>
        <name>Mn(2+)</name>
        <dbReference type="ChEBI" id="CHEBI:29035"/>
        <label>1</label>
    </ligand>
</feature>
<reference evidence="5" key="1">
    <citation type="journal article" date="2014" name="Genome Biol. Evol.">
        <title>Pangenome evidence for extensive interdomain horizontal transfer affecting lineage core and shell genes in uncultured planktonic thaumarchaeota and euryarchaeota.</title>
        <authorList>
            <person name="Deschamps P."/>
            <person name="Zivanovic Y."/>
            <person name="Moreira D."/>
            <person name="Rodriguez-Valera F."/>
            <person name="Lopez-Garcia P."/>
        </authorList>
    </citation>
    <scope>NUCLEOTIDE SEQUENCE</scope>
</reference>
<evidence type="ECO:0000256" key="4">
    <source>
        <dbReference type="PROSITE-ProRule" id="PRU00742"/>
    </source>
</evidence>
<keyword evidence="2 5" id="KW-0378">Hydrolase</keyword>
<dbReference type="EC" id="3.5.3.11" evidence="5"/>
<feature type="binding site" evidence="3">
    <location>
        <position position="147"/>
    </location>
    <ligand>
        <name>Mn(2+)</name>
        <dbReference type="ChEBI" id="CHEBI:29035"/>
        <label>1</label>
    </ligand>
</feature>
<feature type="binding site" evidence="3">
    <location>
        <position position="235"/>
    </location>
    <ligand>
        <name>Mn(2+)</name>
        <dbReference type="ChEBI" id="CHEBI:29035"/>
        <label>1</label>
    </ligand>
</feature>
<protein>
    <submittedName>
        <fullName evidence="5">Agmatinase (SpeB)</fullName>
        <ecNumber evidence="5">3.5.3.11</ecNumber>
    </submittedName>
</protein>
<dbReference type="EMBL" id="KF900666">
    <property type="protein sequence ID" value="AIF02980.1"/>
    <property type="molecule type" value="Genomic_DNA"/>
</dbReference>
<dbReference type="PROSITE" id="PS51409">
    <property type="entry name" value="ARGINASE_2"/>
    <property type="match status" value="1"/>
</dbReference>
<dbReference type="SUPFAM" id="SSF52768">
    <property type="entry name" value="Arginase/deacetylase"/>
    <property type="match status" value="1"/>
</dbReference>
<accession>A0A075GII4</accession>
<dbReference type="GO" id="GO:0008783">
    <property type="term" value="F:agmatinase activity"/>
    <property type="evidence" value="ECO:0007669"/>
    <property type="project" value="UniProtKB-EC"/>
</dbReference>
<feature type="binding site" evidence="3">
    <location>
        <position position="149"/>
    </location>
    <ligand>
        <name>Mn(2+)</name>
        <dbReference type="ChEBI" id="CHEBI:29035"/>
        <label>1</label>
    </ligand>
</feature>
<feature type="binding site" evidence="3">
    <location>
        <position position="112"/>
    </location>
    <ligand>
        <name>Mn(2+)</name>
        <dbReference type="ChEBI" id="CHEBI:29035"/>
        <label>1</label>
    </ligand>
</feature>
<evidence type="ECO:0000256" key="2">
    <source>
        <dbReference type="ARBA" id="ARBA00022801"/>
    </source>
</evidence>
<dbReference type="PIRSF" id="PIRSF036979">
    <property type="entry name" value="Arginase"/>
    <property type="match status" value="1"/>
</dbReference>
<dbReference type="AlphaFoldDB" id="A0A075GII4"/>
<keyword evidence="3" id="KW-0464">Manganese</keyword>
<dbReference type="Gene3D" id="3.40.800.10">
    <property type="entry name" value="Ureohydrolase domain"/>
    <property type="match status" value="1"/>
</dbReference>
<feature type="binding site" evidence="3">
    <location>
        <position position="145"/>
    </location>
    <ligand>
        <name>Mn(2+)</name>
        <dbReference type="ChEBI" id="CHEBI:29035"/>
        <label>1</label>
    </ligand>
</feature>
<dbReference type="PRINTS" id="PR00116">
    <property type="entry name" value="ARGINASE"/>
</dbReference>
<keyword evidence="1 3" id="KW-0479">Metal-binding</keyword>
<dbReference type="PANTHER" id="PTHR11358:SF26">
    <property type="entry name" value="GUANIDINO ACID HYDROLASE, MITOCHONDRIAL"/>
    <property type="match status" value="1"/>
</dbReference>
<organism evidence="5">
    <name type="scientific">uncultured marine group II/III euryarchaeote KM3_15_H06</name>
    <dbReference type="NCBI Taxonomy" id="1457911"/>
    <lineage>
        <taxon>Archaea</taxon>
        <taxon>Methanobacteriati</taxon>
        <taxon>Methanobacteriota</taxon>
        <taxon>environmental samples</taxon>
    </lineage>
</organism>
<evidence type="ECO:0000313" key="5">
    <source>
        <dbReference type="EMBL" id="AIF02980.1"/>
    </source>
</evidence>
<comment type="cofactor">
    <cofactor evidence="3">
        <name>Mn(2+)</name>
        <dbReference type="ChEBI" id="CHEBI:29035"/>
    </cofactor>
    <text evidence="3">Binds 2 manganese ions per subunit.</text>
</comment>
<evidence type="ECO:0000256" key="1">
    <source>
        <dbReference type="ARBA" id="ARBA00022723"/>
    </source>
</evidence>
<dbReference type="GO" id="GO:0033389">
    <property type="term" value="P:putrescine biosynthetic process from arginine, via agmatine"/>
    <property type="evidence" value="ECO:0007669"/>
    <property type="project" value="TreeGrafter"/>
</dbReference>
<dbReference type="InterPro" id="IPR006035">
    <property type="entry name" value="Ureohydrolase"/>
</dbReference>
<evidence type="ECO:0000256" key="3">
    <source>
        <dbReference type="PIRSR" id="PIRSR036979-1"/>
    </source>
</evidence>
<dbReference type="GO" id="GO:0046872">
    <property type="term" value="F:metal ion binding"/>
    <property type="evidence" value="ECO:0007669"/>
    <property type="project" value="UniProtKB-KW"/>
</dbReference>
<dbReference type="InterPro" id="IPR023696">
    <property type="entry name" value="Ureohydrolase_dom_sf"/>
</dbReference>
<dbReference type="PANTHER" id="PTHR11358">
    <property type="entry name" value="ARGINASE/AGMATINASE"/>
    <property type="match status" value="1"/>
</dbReference>
<proteinExistence type="inferred from homology"/>
<gene>
    <name evidence="5" type="primary">speB</name>
</gene>
<sequence>MDEQLGQGQFLGLPESGDGGAHVAVLSLPYELTTSYVQGTENGPAACIEASAQVETYDPLLGGDLPAGFQIQTVKAWDGKGDTLKAQLAGIEEYCRSWMDGSCFPLILGGEHGSLPAEMRALAGHPTLTGGSAGGLAGLTLIQIDAHADLRDELDGEPFSHACAARRALDEGVGRLLQVGVRAFSREEAVFIAEDERVTTWFARDLLSPCAGEIHWNGLLDELAAIEGPVWLTLDVDGLDGSLVPATGTPVPGGLAFWQAVEVIEALFAAPDAQVLGADVVEIVPGVESPLTQFTAAMLATKIVAAHLARRIRLEVEA</sequence>
<name>A0A075GII4_9EURY</name>
<dbReference type="Pfam" id="PF00491">
    <property type="entry name" value="Arginase"/>
    <property type="match status" value="1"/>
</dbReference>
<comment type="similarity">
    <text evidence="4">Belongs to the arginase family.</text>
</comment>